<name>A0A380NM35_9FIRM</name>
<proteinExistence type="predicted"/>
<dbReference type="EMBL" id="UHIO01000001">
    <property type="protein sequence ID" value="SUP43964.1"/>
    <property type="molecule type" value="Genomic_DNA"/>
</dbReference>
<keyword evidence="2" id="KW-0472">Membrane</keyword>
<feature type="transmembrane region" description="Helical" evidence="2">
    <location>
        <begin position="6"/>
        <end position="27"/>
    </location>
</feature>
<keyword evidence="2" id="KW-1133">Transmembrane helix</keyword>
<keyword evidence="1" id="KW-0175">Coiled coil</keyword>
<evidence type="ECO:0008006" key="5">
    <source>
        <dbReference type="Google" id="ProtNLM"/>
    </source>
</evidence>
<keyword evidence="2" id="KW-0812">Transmembrane</keyword>
<dbReference type="Pfam" id="PF14584">
    <property type="entry name" value="DUF4446"/>
    <property type="match status" value="1"/>
</dbReference>
<protein>
    <recommendedName>
        <fullName evidence="5">DUF4446 domain-containing protein</fullName>
    </recommendedName>
</protein>
<keyword evidence="4" id="KW-1185">Reference proteome</keyword>
<reference evidence="3 4" key="1">
    <citation type="submission" date="2018-06" db="EMBL/GenBank/DDBJ databases">
        <authorList>
            <consortium name="Pathogen Informatics"/>
            <person name="Doyle S."/>
        </authorList>
    </citation>
    <scope>NUCLEOTIDE SEQUENCE [LARGE SCALE GENOMIC DNA]</scope>
    <source>
        <strain evidence="3 4">NCTC12020</strain>
    </source>
</reference>
<dbReference type="RefSeq" id="WP_115310571.1">
    <property type="nucleotide sequence ID" value="NZ_UHIO01000001.1"/>
</dbReference>
<organism evidence="3 4">
    <name type="scientific">Veillonella criceti</name>
    <dbReference type="NCBI Taxonomy" id="103891"/>
    <lineage>
        <taxon>Bacteria</taxon>
        <taxon>Bacillati</taxon>
        <taxon>Bacillota</taxon>
        <taxon>Negativicutes</taxon>
        <taxon>Veillonellales</taxon>
        <taxon>Veillonellaceae</taxon>
        <taxon>Veillonella</taxon>
    </lineage>
</organism>
<evidence type="ECO:0000256" key="1">
    <source>
        <dbReference type="SAM" id="Coils"/>
    </source>
</evidence>
<dbReference type="OrthoDB" id="5244042at2"/>
<sequence>MLENMQLWIVIGGGLLLIVLFLYCLVLQSKINSLNKRYEYFMRGENGSSLERKLSVEVKELRDAAESIENLFQQQQAIQTTQHNTFQKIGFVKYNAFENIGNDLSFSVTLLDGNNNGICISSVYGRSESRIFSKPIVKGKSLASLSQEEMESLQEALGSKSNEEALISASVVK</sequence>
<dbReference type="Proteomes" id="UP000255367">
    <property type="component" value="Unassembled WGS sequence"/>
</dbReference>
<dbReference type="InterPro" id="IPR027981">
    <property type="entry name" value="DUF4446"/>
</dbReference>
<dbReference type="AlphaFoldDB" id="A0A380NM35"/>
<feature type="coiled-coil region" evidence="1">
    <location>
        <begin position="51"/>
        <end position="78"/>
    </location>
</feature>
<accession>A0A380NM35</accession>
<gene>
    <name evidence="3" type="ORF">NCTC12020_01436</name>
</gene>
<evidence type="ECO:0000256" key="2">
    <source>
        <dbReference type="SAM" id="Phobius"/>
    </source>
</evidence>
<evidence type="ECO:0000313" key="3">
    <source>
        <dbReference type="EMBL" id="SUP43964.1"/>
    </source>
</evidence>
<evidence type="ECO:0000313" key="4">
    <source>
        <dbReference type="Proteomes" id="UP000255367"/>
    </source>
</evidence>